<dbReference type="PANTHER" id="PTHR46093:SF18">
    <property type="entry name" value="FIBRONECTIN TYPE-III DOMAIN-CONTAINING PROTEIN"/>
    <property type="match status" value="1"/>
</dbReference>
<evidence type="ECO:0000256" key="1">
    <source>
        <dbReference type="ARBA" id="ARBA00022441"/>
    </source>
</evidence>
<gene>
    <name evidence="3" type="ORF">SteCoe_7922</name>
</gene>
<dbReference type="Proteomes" id="UP000187209">
    <property type="component" value="Unassembled WGS sequence"/>
</dbReference>
<protein>
    <submittedName>
        <fullName evidence="3">Uncharacterized protein</fullName>
    </submittedName>
</protein>
<reference evidence="3 4" key="1">
    <citation type="submission" date="2016-11" db="EMBL/GenBank/DDBJ databases">
        <title>The macronuclear genome of Stentor coeruleus: a giant cell with tiny introns.</title>
        <authorList>
            <person name="Slabodnick M."/>
            <person name="Ruby J.G."/>
            <person name="Reiff S.B."/>
            <person name="Swart E.C."/>
            <person name="Gosai S."/>
            <person name="Prabakaran S."/>
            <person name="Witkowska E."/>
            <person name="Larue G.E."/>
            <person name="Fisher S."/>
            <person name="Freeman R.M."/>
            <person name="Gunawardena J."/>
            <person name="Chu W."/>
            <person name="Stover N.A."/>
            <person name="Gregory B.D."/>
            <person name="Nowacki M."/>
            <person name="Derisi J."/>
            <person name="Roy S.W."/>
            <person name="Marshall W.F."/>
            <person name="Sood P."/>
        </authorList>
    </citation>
    <scope>NUCLEOTIDE SEQUENCE [LARGE SCALE GENOMIC DNA]</scope>
    <source>
        <strain evidence="3">WM001</strain>
    </source>
</reference>
<keyword evidence="2" id="KW-0677">Repeat</keyword>
<dbReference type="PANTHER" id="PTHR46093">
    <property type="entry name" value="ACYL-COA-BINDING DOMAIN-CONTAINING PROTEIN 5"/>
    <property type="match status" value="1"/>
</dbReference>
<evidence type="ECO:0000256" key="2">
    <source>
        <dbReference type="ARBA" id="ARBA00022737"/>
    </source>
</evidence>
<dbReference type="Pfam" id="PF24681">
    <property type="entry name" value="Kelch_KLHDC2_KLHL20_DRC7"/>
    <property type="match status" value="1"/>
</dbReference>
<dbReference type="OrthoDB" id="45365at2759"/>
<dbReference type="SUPFAM" id="SSF117281">
    <property type="entry name" value="Kelch motif"/>
    <property type="match status" value="1"/>
</dbReference>
<sequence length="170" mass="19699">MTLVILFFALSFAIEITQDIISGGIGPTPRESASIVFSSKNNLFYVFGGKSTIDLDDLWVYDLTLLHWNIIYPNSQSPRKIYLESRSNAGGFYYDEEDEFCIYGGISELYLLNDLWCFNVEYRMWKEKKTEYSPPPMINFAHNYFVNNSSEYFVIVGYQISGVMIDYLNT</sequence>
<dbReference type="Gene3D" id="2.120.10.80">
    <property type="entry name" value="Kelch-type beta propeller"/>
    <property type="match status" value="1"/>
</dbReference>
<dbReference type="InterPro" id="IPR015915">
    <property type="entry name" value="Kelch-typ_b-propeller"/>
</dbReference>
<accession>A0A1R2CLL4</accession>
<dbReference type="AlphaFoldDB" id="A0A1R2CLL4"/>
<evidence type="ECO:0000313" key="3">
    <source>
        <dbReference type="EMBL" id="OMJ89840.1"/>
    </source>
</evidence>
<comment type="caution">
    <text evidence="3">The sequence shown here is derived from an EMBL/GenBank/DDBJ whole genome shotgun (WGS) entry which is preliminary data.</text>
</comment>
<dbReference type="EMBL" id="MPUH01000116">
    <property type="protein sequence ID" value="OMJ89840.1"/>
    <property type="molecule type" value="Genomic_DNA"/>
</dbReference>
<evidence type="ECO:0000313" key="4">
    <source>
        <dbReference type="Proteomes" id="UP000187209"/>
    </source>
</evidence>
<keyword evidence="4" id="KW-1185">Reference proteome</keyword>
<name>A0A1R2CLL4_9CILI</name>
<organism evidence="3 4">
    <name type="scientific">Stentor coeruleus</name>
    <dbReference type="NCBI Taxonomy" id="5963"/>
    <lineage>
        <taxon>Eukaryota</taxon>
        <taxon>Sar</taxon>
        <taxon>Alveolata</taxon>
        <taxon>Ciliophora</taxon>
        <taxon>Postciliodesmatophora</taxon>
        <taxon>Heterotrichea</taxon>
        <taxon>Heterotrichida</taxon>
        <taxon>Stentoridae</taxon>
        <taxon>Stentor</taxon>
    </lineage>
</organism>
<proteinExistence type="predicted"/>
<keyword evidence="1" id="KW-0880">Kelch repeat</keyword>